<evidence type="ECO:0000313" key="2">
    <source>
        <dbReference type="EMBL" id="WED42419.1"/>
    </source>
</evidence>
<feature type="transmembrane region" description="Helical" evidence="1">
    <location>
        <begin position="12"/>
        <end position="43"/>
    </location>
</feature>
<keyword evidence="3" id="KW-1185">Reference proteome</keyword>
<keyword evidence="1" id="KW-1133">Transmembrane helix</keyword>
<sequence length="155" mass="18139">MLNHKENFKKGIIVFWMLWWLIALWTDIVGALAHTGLLIKSWAKDTNYPFLVESLKMYSPPDWLHPILFAGILFISLLSTLAFIWACMGLNKKNAVWMRRADIAFIISICYWLLFFLADQMIMNFELEENHMVQGGFQLLCYLTLYLLPSDNVDI</sequence>
<reference evidence="2 3" key="1">
    <citation type="submission" date="2023-02" db="EMBL/GenBank/DDBJ databases">
        <title>Genome Sequence of L. cardiaca H63T.</title>
        <authorList>
            <person name="Lopez A.E."/>
            <person name="Cianciotto N.P."/>
        </authorList>
    </citation>
    <scope>NUCLEOTIDE SEQUENCE [LARGE SCALE GENOMIC DNA]</scope>
    <source>
        <strain evidence="2 3">H63</strain>
    </source>
</reference>
<keyword evidence="1" id="KW-0472">Membrane</keyword>
<organism evidence="2 3">
    <name type="scientific">Legionella cardiaca</name>
    <dbReference type="NCBI Taxonomy" id="1071983"/>
    <lineage>
        <taxon>Bacteria</taxon>
        <taxon>Pseudomonadati</taxon>
        <taxon>Pseudomonadota</taxon>
        <taxon>Gammaproteobacteria</taxon>
        <taxon>Legionellales</taxon>
        <taxon>Legionellaceae</taxon>
        <taxon>Legionella</taxon>
    </lineage>
</organism>
<feature type="transmembrane region" description="Helical" evidence="1">
    <location>
        <begin position="63"/>
        <end position="91"/>
    </location>
</feature>
<dbReference type="EMBL" id="CP119078">
    <property type="protein sequence ID" value="WED42419.1"/>
    <property type="molecule type" value="Genomic_DNA"/>
</dbReference>
<evidence type="ECO:0008006" key="4">
    <source>
        <dbReference type="Google" id="ProtNLM"/>
    </source>
</evidence>
<evidence type="ECO:0000313" key="3">
    <source>
        <dbReference type="Proteomes" id="UP001222087"/>
    </source>
</evidence>
<dbReference type="Proteomes" id="UP001222087">
    <property type="component" value="Chromosome"/>
</dbReference>
<keyword evidence="1" id="KW-0812">Transmembrane</keyword>
<proteinExistence type="predicted"/>
<feature type="transmembrane region" description="Helical" evidence="1">
    <location>
        <begin position="103"/>
        <end position="125"/>
    </location>
</feature>
<gene>
    <name evidence="2" type="ORF">PXX05_10890</name>
</gene>
<protein>
    <recommendedName>
        <fullName evidence="4">Transmembrane protein</fullName>
    </recommendedName>
</protein>
<dbReference type="RefSeq" id="WP_275088242.1">
    <property type="nucleotide sequence ID" value="NZ_CP119078.1"/>
</dbReference>
<name>A0ABY8APQ8_9GAMM</name>
<evidence type="ECO:0000256" key="1">
    <source>
        <dbReference type="SAM" id="Phobius"/>
    </source>
</evidence>
<accession>A0ABY8APQ8</accession>